<accession>A0ABW0HC98</accession>
<dbReference type="InterPro" id="IPR036388">
    <property type="entry name" value="WH-like_DNA-bd_sf"/>
</dbReference>
<evidence type="ECO:0000313" key="4">
    <source>
        <dbReference type="Proteomes" id="UP001596104"/>
    </source>
</evidence>
<dbReference type="EMBL" id="JBHSLV010000026">
    <property type="protein sequence ID" value="MFC5394007.1"/>
    <property type="molecule type" value="Genomic_DNA"/>
</dbReference>
<feature type="region of interest" description="Disordered" evidence="1">
    <location>
        <begin position="1"/>
        <end position="23"/>
    </location>
</feature>
<organism evidence="3 4">
    <name type="scientific">Bosea vestrisii</name>
    <dbReference type="NCBI Taxonomy" id="151416"/>
    <lineage>
        <taxon>Bacteria</taxon>
        <taxon>Pseudomonadati</taxon>
        <taxon>Pseudomonadota</taxon>
        <taxon>Alphaproteobacteria</taxon>
        <taxon>Hyphomicrobiales</taxon>
        <taxon>Boseaceae</taxon>
        <taxon>Bosea</taxon>
    </lineage>
</organism>
<dbReference type="SUPFAM" id="SSF46689">
    <property type="entry name" value="Homeodomain-like"/>
    <property type="match status" value="1"/>
</dbReference>
<feature type="compositionally biased region" description="Basic and acidic residues" evidence="1">
    <location>
        <begin position="13"/>
        <end position="23"/>
    </location>
</feature>
<evidence type="ECO:0000259" key="2">
    <source>
        <dbReference type="PROSITE" id="PS51071"/>
    </source>
</evidence>
<name>A0ABW0HC98_9HYPH</name>
<dbReference type="PANTHER" id="PTHR30514">
    <property type="entry name" value="GLUCOKINASE"/>
    <property type="match status" value="1"/>
</dbReference>
<dbReference type="Gene3D" id="3.40.50.10490">
    <property type="entry name" value="Glucose-6-phosphate isomerase like protein, domain 1"/>
    <property type="match status" value="1"/>
</dbReference>
<comment type="caution">
    <text evidence="3">The sequence shown here is derived from an EMBL/GenBank/DDBJ whole genome shotgun (WGS) entry which is preliminary data.</text>
</comment>
<dbReference type="SUPFAM" id="SSF53697">
    <property type="entry name" value="SIS domain"/>
    <property type="match status" value="1"/>
</dbReference>
<dbReference type="Pfam" id="PF01418">
    <property type="entry name" value="HTH_6"/>
    <property type="match status" value="1"/>
</dbReference>
<dbReference type="InterPro" id="IPR000281">
    <property type="entry name" value="HTH_RpiR"/>
</dbReference>
<dbReference type="PANTHER" id="PTHR30514:SF18">
    <property type="entry name" value="RPIR-FAMILY TRANSCRIPTIONAL REGULATOR"/>
    <property type="match status" value="1"/>
</dbReference>
<dbReference type="InterPro" id="IPR047640">
    <property type="entry name" value="RpiR-like"/>
</dbReference>
<protein>
    <submittedName>
        <fullName evidence="3">MurR/RpiR family transcriptional regulator</fullName>
    </submittedName>
</protein>
<dbReference type="InterPro" id="IPR046348">
    <property type="entry name" value="SIS_dom_sf"/>
</dbReference>
<dbReference type="InterPro" id="IPR009057">
    <property type="entry name" value="Homeodomain-like_sf"/>
</dbReference>
<dbReference type="RefSeq" id="WP_377009109.1">
    <property type="nucleotide sequence ID" value="NZ_JBHSLV010000026.1"/>
</dbReference>
<gene>
    <name evidence="3" type="ORF">ACFPPC_15290</name>
</gene>
<evidence type="ECO:0000313" key="3">
    <source>
        <dbReference type="EMBL" id="MFC5394007.1"/>
    </source>
</evidence>
<dbReference type="Gene3D" id="1.10.10.10">
    <property type="entry name" value="Winged helix-like DNA-binding domain superfamily/Winged helix DNA-binding domain"/>
    <property type="match status" value="1"/>
</dbReference>
<proteinExistence type="predicted"/>
<feature type="domain" description="HTH rpiR-type" evidence="2">
    <location>
        <begin position="27"/>
        <end position="103"/>
    </location>
</feature>
<dbReference type="Proteomes" id="UP001596104">
    <property type="component" value="Unassembled WGS sequence"/>
</dbReference>
<keyword evidence="4" id="KW-1185">Reference proteome</keyword>
<evidence type="ECO:0000256" key="1">
    <source>
        <dbReference type="SAM" id="MobiDB-lite"/>
    </source>
</evidence>
<dbReference type="PROSITE" id="PS51071">
    <property type="entry name" value="HTH_RPIR"/>
    <property type="match status" value="1"/>
</dbReference>
<reference evidence="4" key="1">
    <citation type="journal article" date="2019" name="Int. J. Syst. Evol. Microbiol.">
        <title>The Global Catalogue of Microorganisms (GCM) 10K type strain sequencing project: providing services to taxonomists for standard genome sequencing and annotation.</title>
        <authorList>
            <consortium name="The Broad Institute Genomics Platform"/>
            <consortium name="The Broad Institute Genome Sequencing Center for Infectious Disease"/>
            <person name="Wu L."/>
            <person name="Ma J."/>
        </authorList>
    </citation>
    <scope>NUCLEOTIDE SEQUENCE [LARGE SCALE GENOMIC DNA]</scope>
    <source>
        <strain evidence="4">CGMCC 1.16326</strain>
    </source>
</reference>
<sequence>MTNTRAGGRRRTPQKEDGPRSLDRSALQAELDMRTSGQRLTPAQRRIAQCLVERGSEIGFLSSTELAELAGVSQPSVTRFAMVLGFDGYLEMRKHLRGGVAMNEDGVGSDSNRYQTAVLAEVDNLGELARAFADADEINRIVDAMVESKPLAVVGLRISTGLATQFEFYASRIHSDVRLIADGGSMTQDRLQQCHLAGGRTALFFMLPLHPKETVQAIQFARELGMRIILVTDTSFSNDEGLADFLLKARVNSRLLFDSYAAFQLIAAVLLDAMCARMNGKAQRRLETIHQSSKKRRVFI</sequence>